<dbReference type="OrthoDB" id="180690at2"/>
<dbReference type="RefSeq" id="WP_091496015.1">
    <property type="nucleotide sequence ID" value="NZ_FODJ01000003.1"/>
</dbReference>
<dbReference type="SUPFAM" id="SSF75005">
    <property type="entry name" value="Arabinanase/levansucrase/invertase"/>
    <property type="match status" value="1"/>
</dbReference>
<dbReference type="EMBL" id="FODJ01000003">
    <property type="protein sequence ID" value="SEO03212.1"/>
    <property type="molecule type" value="Genomic_DNA"/>
</dbReference>
<dbReference type="STRING" id="872970.SAMN04488134_103170"/>
<evidence type="ECO:0000313" key="2">
    <source>
        <dbReference type="Proteomes" id="UP000199300"/>
    </source>
</evidence>
<name>A0A1H8LDG4_9BACI</name>
<accession>A0A1H8LDG4</accession>
<dbReference type="InterPro" id="IPR023296">
    <property type="entry name" value="Glyco_hydro_beta-prop_sf"/>
</dbReference>
<protein>
    <recommendedName>
        <fullName evidence="3">Glycosyl hydrolase family 32</fullName>
    </recommendedName>
</protein>
<evidence type="ECO:0008006" key="3">
    <source>
        <dbReference type="Google" id="ProtNLM"/>
    </source>
</evidence>
<gene>
    <name evidence="1" type="ORF">SAMN04488134_103170</name>
</gene>
<proteinExistence type="predicted"/>
<dbReference type="AlphaFoldDB" id="A0A1H8LDG4"/>
<evidence type="ECO:0000313" key="1">
    <source>
        <dbReference type="EMBL" id="SEO03212.1"/>
    </source>
</evidence>
<sequence length="542" mass="61781">MQFDKNTNQWPPQYQEKTLDKPLAVPYLQERPAAIDIKIGRQLFVDDYLIDSHDLERVYPEPELCEQVIFEPKTPLEMNDGYNPCATPFNDGLFYDDQDQKFKMWYHAGWFNGVGYAESQDGINWTRLKELYPERESESVIPIGPGQIRDGAAVWLDYHASEKDERYKLLVFFREFDFEINHYHKKPKHSHDIPGSIPPTERAVLFKSANGIDWTEVTDVGPCGDNTGFFYNPFTKKWVFSLRTFSSLDSRIRTRGYYETEHFFKGANWTAENISFWSRTDIYDMPDEQMGYYTQLYDLTAVPYESIMLGVFNVFMGPPNNVSGIRKQPKICDLKLGYSRDGFHFSRGDYANFISSSREEGTWNYGYAHAVNGGCIVVEDELYFYFSCFSGQSPKFGSHKYAGGNLGLAKLRRDGFAYLTDQGKTGQLLTQPLTFAGSHLFVNVDSSTGQLLAEVVNERGEVISGFSKSDCLPVTADSTKQELAWKEHTLAELSDQSVRIRFYLDHAQLYAFWVSDSSLGHSGGYLGGGGPSAYQGRDKPAQ</sequence>
<reference evidence="1 2" key="1">
    <citation type="submission" date="2016-10" db="EMBL/GenBank/DDBJ databases">
        <authorList>
            <person name="de Groot N.N."/>
        </authorList>
    </citation>
    <scope>NUCLEOTIDE SEQUENCE [LARGE SCALE GENOMIC DNA]</scope>
    <source>
        <strain evidence="1 2">CGMCC 1.10434</strain>
    </source>
</reference>
<dbReference type="Gene3D" id="2.115.10.20">
    <property type="entry name" value="Glycosyl hydrolase domain, family 43"/>
    <property type="match status" value="1"/>
</dbReference>
<dbReference type="Proteomes" id="UP000199300">
    <property type="component" value="Unassembled WGS sequence"/>
</dbReference>
<organism evidence="1 2">
    <name type="scientific">Amphibacillus marinus</name>
    <dbReference type="NCBI Taxonomy" id="872970"/>
    <lineage>
        <taxon>Bacteria</taxon>
        <taxon>Bacillati</taxon>
        <taxon>Bacillota</taxon>
        <taxon>Bacilli</taxon>
        <taxon>Bacillales</taxon>
        <taxon>Bacillaceae</taxon>
        <taxon>Amphibacillus</taxon>
    </lineage>
</organism>
<keyword evidence="2" id="KW-1185">Reference proteome</keyword>